<protein>
    <submittedName>
        <fullName evidence="1">Uncharacterized protein</fullName>
    </submittedName>
</protein>
<gene>
    <name evidence="1" type="ORF">HMPREF9211_0067</name>
</gene>
<dbReference type="EMBL" id="AEHQ01000056">
    <property type="protein sequence ID" value="EFO70720.1"/>
    <property type="molecule type" value="Genomic_DNA"/>
</dbReference>
<organism evidence="1 2">
    <name type="scientific">Lactobacillus iners LactinV 01V1-a</name>
    <dbReference type="NCBI Taxonomy" id="879297"/>
    <lineage>
        <taxon>Bacteria</taxon>
        <taxon>Bacillati</taxon>
        <taxon>Bacillota</taxon>
        <taxon>Bacilli</taxon>
        <taxon>Lactobacillales</taxon>
        <taxon>Lactobacillaceae</taxon>
        <taxon>Lactobacillus</taxon>
    </lineage>
</organism>
<accession>E1NT42</accession>
<reference evidence="1 2" key="1">
    <citation type="submission" date="2010-09" db="EMBL/GenBank/DDBJ databases">
        <authorList>
            <person name="Durkin A.S."/>
            <person name="Madupu R."/>
            <person name="Torralba M."/>
            <person name="Gillis M."/>
            <person name="Methe B."/>
            <person name="Sutton G."/>
            <person name="Nelson K.E."/>
        </authorList>
    </citation>
    <scope>NUCLEOTIDE SEQUENCE [LARGE SCALE GENOMIC DNA]</scope>
    <source>
        <strain evidence="1 2">LactinV 01V1-a</strain>
    </source>
</reference>
<comment type="caution">
    <text evidence="1">The sequence shown here is derived from an EMBL/GenBank/DDBJ whole genome shotgun (WGS) entry which is preliminary data.</text>
</comment>
<sequence length="70" mass="8208">MDKVKEFAKQHGYETAEYLGIYQNKEAYEAIYSDDNEICFVGLPAIILKSGAELEWIQNNLSRKILRKFY</sequence>
<dbReference type="Proteomes" id="UP000003648">
    <property type="component" value="Unassembled WGS sequence"/>
</dbReference>
<name>E1NT42_9LACO</name>
<evidence type="ECO:0000313" key="1">
    <source>
        <dbReference type="EMBL" id="EFO70720.1"/>
    </source>
</evidence>
<evidence type="ECO:0000313" key="2">
    <source>
        <dbReference type="Proteomes" id="UP000003648"/>
    </source>
</evidence>
<proteinExistence type="predicted"/>
<dbReference type="AlphaFoldDB" id="E1NT42"/>